<feature type="compositionally biased region" description="Polar residues" evidence="1">
    <location>
        <begin position="77"/>
        <end position="88"/>
    </location>
</feature>
<evidence type="ECO:0000256" key="1">
    <source>
        <dbReference type="SAM" id="MobiDB-lite"/>
    </source>
</evidence>
<protein>
    <submittedName>
        <fullName evidence="2">Uncharacterized protein</fullName>
    </submittedName>
</protein>
<dbReference type="AlphaFoldDB" id="A0A3L6EI36"/>
<reference evidence="2" key="1">
    <citation type="journal article" date="2018" name="Nat. Genet.">
        <title>Extensive intraspecific gene order and gene structural variations between Mo17 and other maize genomes.</title>
        <authorList>
            <person name="Sun S."/>
            <person name="Zhou Y."/>
            <person name="Chen J."/>
            <person name="Shi J."/>
            <person name="Zhao H."/>
            <person name="Zhao H."/>
            <person name="Song W."/>
            <person name="Zhang M."/>
            <person name="Cui Y."/>
            <person name="Dong X."/>
            <person name="Liu H."/>
            <person name="Ma X."/>
            <person name="Jiao Y."/>
            <person name="Wang B."/>
            <person name="Wei X."/>
            <person name="Stein J.C."/>
            <person name="Glaubitz J.C."/>
            <person name="Lu F."/>
            <person name="Yu G."/>
            <person name="Liang C."/>
            <person name="Fengler K."/>
            <person name="Li B."/>
            <person name="Rafalski A."/>
            <person name="Schnable P.S."/>
            <person name="Ware D.H."/>
            <person name="Buckler E.S."/>
            <person name="Lai J."/>
        </authorList>
    </citation>
    <scope>NUCLEOTIDE SEQUENCE [LARGE SCALE GENOMIC DNA]</scope>
    <source>
        <tissue evidence="2">Seedling</tissue>
    </source>
</reference>
<proteinExistence type="predicted"/>
<sequence length="95" mass="10692">MTPRQVVDNSQKRWGRSQLYEWSEGPRDQICIYRPYAAKPKQKDGGDMVSLSGHAFISSGHQHQPVGSACARENRSTRPTHPFTTPKSGHNDNND</sequence>
<comment type="caution">
    <text evidence="2">The sequence shown here is derived from an EMBL/GenBank/DDBJ whole genome shotgun (WGS) entry which is preliminary data.</text>
</comment>
<dbReference type="Proteomes" id="UP000251960">
    <property type="component" value="Chromosome 6"/>
</dbReference>
<dbReference type="EMBL" id="NCVQ01000007">
    <property type="protein sequence ID" value="PWZ18897.1"/>
    <property type="molecule type" value="Genomic_DNA"/>
</dbReference>
<organism evidence="2">
    <name type="scientific">Zea mays</name>
    <name type="common">Maize</name>
    <dbReference type="NCBI Taxonomy" id="4577"/>
    <lineage>
        <taxon>Eukaryota</taxon>
        <taxon>Viridiplantae</taxon>
        <taxon>Streptophyta</taxon>
        <taxon>Embryophyta</taxon>
        <taxon>Tracheophyta</taxon>
        <taxon>Spermatophyta</taxon>
        <taxon>Magnoliopsida</taxon>
        <taxon>Liliopsida</taxon>
        <taxon>Poales</taxon>
        <taxon>Poaceae</taxon>
        <taxon>PACMAD clade</taxon>
        <taxon>Panicoideae</taxon>
        <taxon>Andropogonodae</taxon>
        <taxon>Andropogoneae</taxon>
        <taxon>Tripsacinae</taxon>
        <taxon>Zea</taxon>
    </lineage>
</organism>
<evidence type="ECO:0000313" key="2">
    <source>
        <dbReference type="EMBL" id="PWZ18897.1"/>
    </source>
</evidence>
<name>A0A3L6EI36_MAIZE</name>
<gene>
    <name evidence="2" type="ORF">Zm00014a_027935</name>
</gene>
<feature type="region of interest" description="Disordered" evidence="1">
    <location>
        <begin position="58"/>
        <end position="95"/>
    </location>
</feature>
<accession>A0A3L6EI36</accession>